<evidence type="ECO:0000313" key="1">
    <source>
        <dbReference type="EMBL" id="CAI2195364.1"/>
    </source>
</evidence>
<protein>
    <submittedName>
        <fullName evidence="1">112_t:CDS:1</fullName>
    </submittedName>
</protein>
<dbReference type="Proteomes" id="UP001153678">
    <property type="component" value="Unassembled WGS sequence"/>
</dbReference>
<dbReference type="AlphaFoldDB" id="A0A9W4T7R4"/>
<sequence>YLPQKLCGSNSTSSPGQVFTVKFYQRQRCPIRVNFSSLSPTLQQFLCRM</sequence>
<organism evidence="1 2">
    <name type="scientific">Funneliformis geosporum</name>
    <dbReference type="NCBI Taxonomy" id="1117311"/>
    <lineage>
        <taxon>Eukaryota</taxon>
        <taxon>Fungi</taxon>
        <taxon>Fungi incertae sedis</taxon>
        <taxon>Mucoromycota</taxon>
        <taxon>Glomeromycotina</taxon>
        <taxon>Glomeromycetes</taxon>
        <taxon>Glomerales</taxon>
        <taxon>Glomeraceae</taxon>
        <taxon>Funneliformis</taxon>
    </lineage>
</organism>
<keyword evidence="2" id="KW-1185">Reference proteome</keyword>
<name>A0A9W4T7R4_9GLOM</name>
<gene>
    <name evidence="1" type="ORF">FWILDA_LOCUS17039</name>
</gene>
<proteinExistence type="predicted"/>
<dbReference type="EMBL" id="CAMKVN010012340">
    <property type="protein sequence ID" value="CAI2195364.1"/>
    <property type="molecule type" value="Genomic_DNA"/>
</dbReference>
<evidence type="ECO:0000313" key="2">
    <source>
        <dbReference type="Proteomes" id="UP001153678"/>
    </source>
</evidence>
<accession>A0A9W4T7R4</accession>
<feature type="non-terminal residue" evidence="1">
    <location>
        <position position="1"/>
    </location>
</feature>
<comment type="caution">
    <text evidence="1">The sequence shown here is derived from an EMBL/GenBank/DDBJ whole genome shotgun (WGS) entry which is preliminary data.</text>
</comment>
<reference evidence="1" key="1">
    <citation type="submission" date="2022-08" db="EMBL/GenBank/DDBJ databases">
        <authorList>
            <person name="Kallberg Y."/>
            <person name="Tangrot J."/>
            <person name="Rosling A."/>
        </authorList>
    </citation>
    <scope>NUCLEOTIDE SEQUENCE</scope>
    <source>
        <strain evidence="1">Wild A</strain>
    </source>
</reference>